<dbReference type="Proteomes" id="UP000789342">
    <property type="component" value="Unassembled WGS sequence"/>
</dbReference>
<keyword evidence="8" id="KW-0175">Coiled coil</keyword>
<keyword evidence="7" id="KW-0131">Cell cycle</keyword>
<feature type="coiled-coil region" evidence="8">
    <location>
        <begin position="418"/>
        <end position="470"/>
    </location>
</feature>
<dbReference type="PANTHER" id="PTHR23168:SF0">
    <property type="entry name" value="MITOTIC SPINDLE ASSEMBLY CHECKPOINT PROTEIN MAD1"/>
    <property type="match status" value="1"/>
</dbReference>
<keyword evidence="4" id="KW-0132">Cell division</keyword>
<dbReference type="EMBL" id="CAJVPV010002220">
    <property type="protein sequence ID" value="CAG8521491.1"/>
    <property type="molecule type" value="Genomic_DNA"/>
</dbReference>
<feature type="coiled-coil region" evidence="8">
    <location>
        <begin position="120"/>
        <end position="161"/>
    </location>
</feature>
<comment type="subcellular location">
    <subcellularLocation>
        <location evidence="1">Nucleus</location>
    </subcellularLocation>
</comment>
<feature type="compositionally biased region" description="Polar residues" evidence="9">
    <location>
        <begin position="28"/>
        <end position="39"/>
    </location>
</feature>
<dbReference type="GO" id="GO:0051301">
    <property type="term" value="P:cell division"/>
    <property type="evidence" value="ECO:0007669"/>
    <property type="project" value="UniProtKB-KW"/>
</dbReference>
<dbReference type="AlphaFoldDB" id="A0A9N9FA88"/>
<reference evidence="10" key="1">
    <citation type="submission" date="2021-06" db="EMBL/GenBank/DDBJ databases">
        <authorList>
            <person name="Kallberg Y."/>
            <person name="Tangrot J."/>
            <person name="Rosling A."/>
        </authorList>
    </citation>
    <scope>NUCLEOTIDE SEQUENCE</scope>
    <source>
        <strain evidence="10">CL551</strain>
    </source>
</reference>
<dbReference type="GO" id="GO:0000776">
    <property type="term" value="C:kinetochore"/>
    <property type="evidence" value="ECO:0007669"/>
    <property type="project" value="TreeGrafter"/>
</dbReference>
<organism evidence="10 11">
    <name type="scientific">Acaulospora morrowiae</name>
    <dbReference type="NCBI Taxonomy" id="94023"/>
    <lineage>
        <taxon>Eukaryota</taxon>
        <taxon>Fungi</taxon>
        <taxon>Fungi incertae sedis</taxon>
        <taxon>Mucoromycota</taxon>
        <taxon>Glomeromycotina</taxon>
        <taxon>Glomeromycetes</taxon>
        <taxon>Diversisporales</taxon>
        <taxon>Acaulosporaceae</taxon>
        <taxon>Acaulospora</taxon>
    </lineage>
</organism>
<comment type="similarity">
    <text evidence="2">Belongs to the MAD1 family.</text>
</comment>
<evidence type="ECO:0000256" key="3">
    <source>
        <dbReference type="ARBA" id="ARBA00022019"/>
    </source>
</evidence>
<proteinExistence type="inferred from homology"/>
<keyword evidence="5" id="KW-0498">Mitosis</keyword>
<feature type="coiled-coil region" evidence="8">
    <location>
        <begin position="531"/>
        <end position="616"/>
    </location>
</feature>
<feature type="compositionally biased region" description="Basic and acidic residues" evidence="9">
    <location>
        <begin position="9"/>
        <end position="22"/>
    </location>
</feature>
<evidence type="ECO:0000256" key="1">
    <source>
        <dbReference type="ARBA" id="ARBA00004123"/>
    </source>
</evidence>
<sequence>MSSYPPYKRSAEKQPQRHDRNTEGNPFLRSTSSASSVLGDSQFSQFSQSETSDRPFKRTRVEVDLPERRASPVTPSRKSFNFIPDLRGLKDSIFSQGSLNSISSTSPKLVKDLSETRLKIASLEYTKNDFESKVARLETDKQNLELQIKELNLSIEKLKGDRKFFCDRELETSKKLERIEAEFSQSAQNSARELGRLRNEVSKLTQELQDAQNFNQTKESEYNRTIEALKSENKILEHSLESLNQQIQRQNEISVSRQALLDQVQAQLAETQQKLQEFYDMSSQLDNVQNMKKLNQEQSEYIQSLERTKRELTAELKHLKTLSPSIQILDEKVKTYENELSNMNALRRKAAELEAENAMLKKEKVEWTSYLDKEKDIVNVNSAYSLCKELASRRIEIELLQERGRGLEEKIKSKDVVIAENESKIMQLNNKCVAVENRFSNELEALKKTKMLLQKEVEMLTDTLKSYDDEEKHLQPDNYDGEKTKIMERVLKEYKKALYETREGQVTEPPDTRQAEEPSDPADASFHSVQVMQQNEELQAINFNLEKENANLKKEIFSLQNQISVLEHTELKIHSTELIKQNDLQQKSIRELKNENALLKKEVSSLDQQIATLEQAVGRGEYNRDSTRLLEMKENPSSIDYAIRQSTLQALKTENQQLLEKLKGFQLMREESGDEDRQKDTIDVIPIQSFLNLEGENKQLAEQNAKLEIRITRLLEAWKAKAQEFREAVYSLLGYKLEFLENGRVRLASMYSEQDDHSFVFTSDDDNRGTMQLIGGGNAEYIKSLDDLIKFWVVDRGSIPCFLSSLTIKLFENTTFGPVGRDMDMSVNSNVNFGTSSYDNLMSE</sequence>
<feature type="region of interest" description="Disordered" evidence="9">
    <location>
        <begin position="1"/>
        <end position="77"/>
    </location>
</feature>
<evidence type="ECO:0000256" key="9">
    <source>
        <dbReference type="SAM" id="MobiDB-lite"/>
    </source>
</evidence>
<dbReference type="GO" id="GO:0072686">
    <property type="term" value="C:mitotic spindle"/>
    <property type="evidence" value="ECO:0007669"/>
    <property type="project" value="TreeGrafter"/>
</dbReference>
<dbReference type="Gene3D" id="6.10.250.90">
    <property type="match status" value="1"/>
</dbReference>
<evidence type="ECO:0000256" key="4">
    <source>
        <dbReference type="ARBA" id="ARBA00022618"/>
    </source>
</evidence>
<evidence type="ECO:0000313" key="10">
    <source>
        <dbReference type="EMBL" id="CAG8521491.1"/>
    </source>
</evidence>
<dbReference type="Pfam" id="PF05557">
    <property type="entry name" value="MAD"/>
    <property type="match status" value="2"/>
</dbReference>
<keyword evidence="6" id="KW-0539">Nucleus</keyword>
<evidence type="ECO:0000256" key="2">
    <source>
        <dbReference type="ARBA" id="ARBA00008029"/>
    </source>
</evidence>
<evidence type="ECO:0000256" key="5">
    <source>
        <dbReference type="ARBA" id="ARBA00022776"/>
    </source>
</evidence>
<gene>
    <name evidence="10" type="ORF">AMORRO_LOCUS4228</name>
</gene>
<evidence type="ECO:0000256" key="8">
    <source>
        <dbReference type="SAM" id="Coils"/>
    </source>
</evidence>
<comment type="caution">
    <text evidence="10">The sequence shown here is derived from an EMBL/GenBank/DDBJ whole genome shotgun (WGS) entry which is preliminary data.</text>
</comment>
<name>A0A9N9FA88_9GLOM</name>
<dbReference type="GO" id="GO:0051315">
    <property type="term" value="P:attachment of mitotic spindle microtubules to kinetochore"/>
    <property type="evidence" value="ECO:0007669"/>
    <property type="project" value="TreeGrafter"/>
</dbReference>
<evidence type="ECO:0000313" key="11">
    <source>
        <dbReference type="Proteomes" id="UP000789342"/>
    </source>
</evidence>
<feature type="compositionally biased region" description="Basic and acidic residues" evidence="9">
    <location>
        <begin position="51"/>
        <end position="70"/>
    </location>
</feature>
<feature type="region of interest" description="Disordered" evidence="9">
    <location>
        <begin position="500"/>
        <end position="522"/>
    </location>
</feature>
<feature type="coiled-coil region" evidence="8">
    <location>
        <begin position="187"/>
        <end position="366"/>
    </location>
</feature>
<evidence type="ECO:0000256" key="7">
    <source>
        <dbReference type="ARBA" id="ARBA00023306"/>
    </source>
</evidence>
<dbReference type="PANTHER" id="PTHR23168">
    <property type="entry name" value="MITOTIC SPINDLE ASSEMBLY CHECKPOINT PROTEIN MAD1 MITOTIC ARREST DEFICIENT-LIKE PROTEIN 1"/>
    <property type="match status" value="1"/>
</dbReference>
<dbReference type="OrthoDB" id="331602at2759"/>
<protein>
    <recommendedName>
        <fullName evidence="3">Spindle assembly checkpoint component MAD1</fullName>
    </recommendedName>
</protein>
<dbReference type="SUPFAM" id="SSF75704">
    <property type="entry name" value="Mitotic arrest deficient-like 1, Mad1"/>
    <property type="match status" value="1"/>
</dbReference>
<keyword evidence="11" id="KW-1185">Reference proteome</keyword>
<accession>A0A9N9FA88</accession>
<feature type="coiled-coil region" evidence="8">
    <location>
        <begin position="648"/>
        <end position="717"/>
    </location>
</feature>
<dbReference type="Gene3D" id="3.30.457.60">
    <property type="match status" value="1"/>
</dbReference>
<dbReference type="GO" id="GO:0007094">
    <property type="term" value="P:mitotic spindle assembly checkpoint signaling"/>
    <property type="evidence" value="ECO:0007669"/>
    <property type="project" value="InterPro"/>
</dbReference>
<dbReference type="GO" id="GO:0005635">
    <property type="term" value="C:nuclear envelope"/>
    <property type="evidence" value="ECO:0007669"/>
    <property type="project" value="TreeGrafter"/>
</dbReference>
<evidence type="ECO:0000256" key="6">
    <source>
        <dbReference type="ARBA" id="ARBA00023242"/>
    </source>
</evidence>
<feature type="compositionally biased region" description="Basic and acidic residues" evidence="9">
    <location>
        <begin position="500"/>
        <end position="516"/>
    </location>
</feature>
<dbReference type="Gene3D" id="1.20.5.170">
    <property type="match status" value="1"/>
</dbReference>
<dbReference type="InterPro" id="IPR008672">
    <property type="entry name" value="Mad1"/>
</dbReference>